<dbReference type="InterPro" id="IPR013785">
    <property type="entry name" value="Aldolase_TIM"/>
</dbReference>
<gene>
    <name evidence="2" type="ORF">OBBRIDRAFT_814316</name>
</gene>
<proteinExistence type="predicted"/>
<protein>
    <submittedName>
        <fullName evidence="2">NADH:flavin oxidoreductase/NADH oxidase</fullName>
    </submittedName>
</protein>
<feature type="domain" description="NADH:flavin oxidoreductase/NADH oxidase N-terminal" evidence="1">
    <location>
        <begin position="7"/>
        <end position="327"/>
    </location>
</feature>
<dbReference type="PANTHER" id="PTHR22893">
    <property type="entry name" value="NADH OXIDOREDUCTASE-RELATED"/>
    <property type="match status" value="1"/>
</dbReference>
<organism evidence="2 3">
    <name type="scientific">Obba rivulosa</name>
    <dbReference type="NCBI Taxonomy" id="1052685"/>
    <lineage>
        <taxon>Eukaryota</taxon>
        <taxon>Fungi</taxon>
        <taxon>Dikarya</taxon>
        <taxon>Basidiomycota</taxon>
        <taxon>Agaricomycotina</taxon>
        <taxon>Agaricomycetes</taxon>
        <taxon>Polyporales</taxon>
        <taxon>Gelatoporiaceae</taxon>
        <taxon>Obba</taxon>
    </lineage>
</organism>
<reference evidence="2 3" key="1">
    <citation type="submission" date="2016-07" db="EMBL/GenBank/DDBJ databases">
        <title>Draft genome of the white-rot fungus Obba rivulosa 3A-2.</title>
        <authorList>
            <consortium name="DOE Joint Genome Institute"/>
            <person name="Miettinen O."/>
            <person name="Riley R."/>
            <person name="Acob R."/>
            <person name="Barry K."/>
            <person name="Cullen D."/>
            <person name="De Vries R."/>
            <person name="Hainaut M."/>
            <person name="Hatakka A."/>
            <person name="Henrissat B."/>
            <person name="Hilden K."/>
            <person name="Kuo R."/>
            <person name="Labutti K."/>
            <person name="Lipzen A."/>
            <person name="Makela M.R."/>
            <person name="Sandor L."/>
            <person name="Spatafora J.W."/>
            <person name="Grigoriev I.V."/>
            <person name="Hibbett D.S."/>
        </authorList>
    </citation>
    <scope>NUCLEOTIDE SEQUENCE [LARGE SCALE GENOMIC DNA]</scope>
    <source>
        <strain evidence="2 3">3A-2</strain>
    </source>
</reference>
<dbReference type="GO" id="GO:0010181">
    <property type="term" value="F:FMN binding"/>
    <property type="evidence" value="ECO:0007669"/>
    <property type="project" value="InterPro"/>
</dbReference>
<dbReference type="SUPFAM" id="SSF51395">
    <property type="entry name" value="FMN-linked oxidoreductases"/>
    <property type="match status" value="1"/>
</dbReference>
<evidence type="ECO:0000313" key="2">
    <source>
        <dbReference type="EMBL" id="OCH86991.1"/>
    </source>
</evidence>
<evidence type="ECO:0000259" key="1">
    <source>
        <dbReference type="Pfam" id="PF00724"/>
    </source>
</evidence>
<dbReference type="Pfam" id="PF00724">
    <property type="entry name" value="Oxidored_FMN"/>
    <property type="match status" value="1"/>
</dbReference>
<dbReference type="InterPro" id="IPR045247">
    <property type="entry name" value="Oye-like"/>
</dbReference>
<dbReference type="GO" id="GO:0016491">
    <property type="term" value="F:oxidoreductase activity"/>
    <property type="evidence" value="ECO:0007669"/>
    <property type="project" value="InterPro"/>
</dbReference>
<dbReference type="Gene3D" id="3.20.20.70">
    <property type="entry name" value="Aldolase class I"/>
    <property type="match status" value="1"/>
</dbReference>
<dbReference type="EMBL" id="KV722503">
    <property type="protein sequence ID" value="OCH86991.1"/>
    <property type="molecule type" value="Genomic_DNA"/>
</dbReference>
<dbReference type="AlphaFoldDB" id="A0A8E2AM09"/>
<accession>A0A8E2AM09</accession>
<dbReference type="InterPro" id="IPR001155">
    <property type="entry name" value="OxRdtase_FMN_N"/>
</dbReference>
<dbReference type="OrthoDB" id="276546at2759"/>
<sequence>MSSVPRLFQSAQVGELSLSHRVVLAPLTRIRASRAHVIREFAADYYAQRASTAGTLLVSEGTIISPEAGGYPNLPEVTDAVHAKGSYIFLQLWALGRAALPQALEAEGFHSSYISASDIRLSTSSCAPRPVTVPEIKSYVKKYAIAAHTAVHDAGFDGVELHGANGYLVDQFIQDVSNKRTDDYGGSVEKRCNFALEIIEEVVKAVGATKAAIRLSPWGDHNDMHMDNPVPTFSYLVKELLKRFPDLAYIHVVEPRASGDGDRDMHREESNDFIRNIWAPRPLISTGGYTRELALKHAEQTDDLIGFGRPFISNPDLARRLRDNIPLAKWDRSTFYIPEDPFGYVDYPFAD</sequence>
<name>A0A8E2AM09_9APHY</name>
<dbReference type="Proteomes" id="UP000250043">
    <property type="component" value="Unassembled WGS sequence"/>
</dbReference>
<dbReference type="CDD" id="cd02933">
    <property type="entry name" value="OYE_like_FMN"/>
    <property type="match status" value="1"/>
</dbReference>
<dbReference type="PANTHER" id="PTHR22893:SF91">
    <property type="entry name" value="NADPH DEHYDROGENASE 2-RELATED"/>
    <property type="match status" value="1"/>
</dbReference>
<evidence type="ECO:0000313" key="3">
    <source>
        <dbReference type="Proteomes" id="UP000250043"/>
    </source>
</evidence>
<keyword evidence="3" id="KW-1185">Reference proteome</keyword>